<accession>A0A1G9AKP1</accession>
<sequence length="661" mass="73683">MILSPLLLSVALSLAPEADTGVLASLWWGSDAEPATEKEAAPKDPLNAPAKTEAADTPSPGSENPDPTSEAEVKPVSDQDAELGKRKRKFRLLKEREQQQGPNVSLAISGVHGALHKNIELYLSPLPTTRAERNAFTFTLQERVEEALSALGYYNSGIEIDVDRRDDLWPIRIAVKAGEPVTYRHVMIWLEGDASGDPIMNQLVNNATVKPGQVLHHGRYQSLKNSLLSEGLIRGYFDAKFAVAKLEVDRDTNLADLLLVYDSGTRYQLGEVSFSEFDLEPQLLDAMVPFEAGDPYSSAAIARLNSNLLSAGYFRDVRVLPQTDQSQDYRVPVDIQLTPASRHTVDLGVGYTTDTGPRATTTWRTPKINRAGHSQELSVELSKNPQMNFNYRIPLGHPMDDQLIVSALIERDRFGNLESDQYGMRVARQTRMDDGWLRNYYLRGLQEQWEFDGDNLESELLLPGISWSKTKRWGSPLDPRRGFRQIYTVEHANTSLGSDVQLTQVKGQFKWVDSPWEQHRFVLRFDGGLTKVDNDDLELVPPSMRFFAGGDTSIRGFSYQSQGPTKTIIDANGTPQQVVVGGRYLLVGSLEYQYYVNDSWRLATFVDGGNAFNTNDFEAVYSVGVGLHWISPVGPIKADFGYGISEDKPPFRLHLTIGADL</sequence>
<feature type="domain" description="TamA POTRA" evidence="13">
    <location>
        <begin position="106"/>
        <end position="176"/>
    </location>
</feature>
<feature type="domain" description="Bacterial surface antigen (D15)" evidence="12">
    <location>
        <begin position="360"/>
        <end position="658"/>
    </location>
</feature>
<dbReference type="RefSeq" id="WP_090368153.1">
    <property type="nucleotide sequence ID" value="NZ_FNEM01000024.1"/>
</dbReference>
<dbReference type="Gene3D" id="3.10.20.310">
    <property type="entry name" value="membrane protein fhac"/>
    <property type="match status" value="3"/>
</dbReference>
<dbReference type="EMBL" id="FNEM01000024">
    <property type="protein sequence ID" value="SDK27936.1"/>
    <property type="molecule type" value="Genomic_DNA"/>
</dbReference>
<evidence type="ECO:0000256" key="11">
    <source>
        <dbReference type="SAM" id="MobiDB-lite"/>
    </source>
</evidence>
<dbReference type="InterPro" id="IPR039910">
    <property type="entry name" value="D15-like"/>
</dbReference>
<evidence type="ECO:0000256" key="4">
    <source>
        <dbReference type="ARBA" id="ARBA00022452"/>
    </source>
</evidence>
<proteinExistence type="inferred from homology"/>
<dbReference type="OrthoDB" id="9803054at2"/>
<protein>
    <recommendedName>
        <fullName evidence="3">Translocation and assembly module subunit TamA</fullName>
    </recommendedName>
    <alternativeName>
        <fullName evidence="9">Autotransporter assembly factor TamA</fullName>
    </alternativeName>
</protein>
<evidence type="ECO:0000256" key="6">
    <source>
        <dbReference type="ARBA" id="ARBA00022729"/>
    </source>
</evidence>
<dbReference type="Pfam" id="PF17243">
    <property type="entry name" value="POTRA_TamA_1"/>
    <property type="match status" value="1"/>
</dbReference>
<evidence type="ECO:0000256" key="9">
    <source>
        <dbReference type="ARBA" id="ARBA00033063"/>
    </source>
</evidence>
<dbReference type="PANTHER" id="PTHR12815:SF47">
    <property type="entry name" value="TRANSLOCATION AND ASSEMBLY MODULE SUBUNIT TAMA"/>
    <property type="match status" value="1"/>
</dbReference>
<keyword evidence="8" id="KW-0998">Cell outer membrane</keyword>
<evidence type="ECO:0000256" key="3">
    <source>
        <dbReference type="ARBA" id="ARBA00015419"/>
    </source>
</evidence>
<evidence type="ECO:0000313" key="15">
    <source>
        <dbReference type="Proteomes" id="UP000199527"/>
    </source>
</evidence>
<dbReference type="Gene3D" id="2.40.160.50">
    <property type="entry name" value="membrane protein fhac: a member of the omp85/tpsb transporter family"/>
    <property type="match status" value="1"/>
</dbReference>
<evidence type="ECO:0000259" key="12">
    <source>
        <dbReference type="Pfam" id="PF01103"/>
    </source>
</evidence>
<comment type="subcellular location">
    <subcellularLocation>
        <location evidence="1">Cell outer membrane</location>
    </subcellularLocation>
</comment>
<dbReference type="InterPro" id="IPR000184">
    <property type="entry name" value="Bac_surfAg_D15"/>
</dbReference>
<evidence type="ECO:0000256" key="2">
    <source>
        <dbReference type="ARBA" id="ARBA00010248"/>
    </source>
</evidence>
<feature type="region of interest" description="Disordered" evidence="11">
    <location>
        <begin position="34"/>
        <end position="83"/>
    </location>
</feature>
<evidence type="ECO:0000256" key="1">
    <source>
        <dbReference type="ARBA" id="ARBA00004442"/>
    </source>
</evidence>
<dbReference type="AlphaFoldDB" id="A0A1G9AKP1"/>
<dbReference type="InterPro" id="IPR035243">
    <property type="entry name" value="TamA_POTRA_Dom_1"/>
</dbReference>
<keyword evidence="7" id="KW-0472">Membrane</keyword>
<keyword evidence="5" id="KW-0812">Transmembrane</keyword>
<keyword evidence="15" id="KW-1185">Reference proteome</keyword>
<dbReference type="Pfam" id="PF01103">
    <property type="entry name" value="Omp85"/>
    <property type="match status" value="1"/>
</dbReference>
<dbReference type="Proteomes" id="UP000199527">
    <property type="component" value="Unassembled WGS sequence"/>
</dbReference>
<comment type="similarity">
    <text evidence="2">Belongs to the TamA family.</text>
</comment>
<keyword evidence="4" id="KW-1134">Transmembrane beta strand</keyword>
<comment type="subunit">
    <text evidence="10">Interacts with TamB to form the translocation and assembly module (TAM).</text>
</comment>
<dbReference type="GO" id="GO:0009279">
    <property type="term" value="C:cell outer membrane"/>
    <property type="evidence" value="ECO:0007669"/>
    <property type="project" value="UniProtKB-SubCell"/>
</dbReference>
<organism evidence="14 15">
    <name type="scientific">Ferrimonas sediminum</name>
    <dbReference type="NCBI Taxonomy" id="718193"/>
    <lineage>
        <taxon>Bacteria</taxon>
        <taxon>Pseudomonadati</taxon>
        <taxon>Pseudomonadota</taxon>
        <taxon>Gammaproteobacteria</taxon>
        <taxon>Alteromonadales</taxon>
        <taxon>Ferrimonadaceae</taxon>
        <taxon>Ferrimonas</taxon>
    </lineage>
</organism>
<dbReference type="GO" id="GO:0097347">
    <property type="term" value="C:TAM protein secretion complex"/>
    <property type="evidence" value="ECO:0007669"/>
    <property type="project" value="TreeGrafter"/>
</dbReference>
<dbReference type="PANTHER" id="PTHR12815">
    <property type="entry name" value="SORTING AND ASSEMBLY MACHINERY SAMM50 PROTEIN FAMILY MEMBER"/>
    <property type="match status" value="1"/>
</dbReference>
<dbReference type="GO" id="GO:0009306">
    <property type="term" value="P:protein secretion"/>
    <property type="evidence" value="ECO:0007669"/>
    <property type="project" value="TreeGrafter"/>
</dbReference>
<name>A0A1G9AKP1_9GAMM</name>
<keyword evidence="6" id="KW-0732">Signal</keyword>
<reference evidence="15" key="1">
    <citation type="submission" date="2016-10" db="EMBL/GenBank/DDBJ databases">
        <authorList>
            <person name="Varghese N."/>
            <person name="Submissions S."/>
        </authorList>
    </citation>
    <scope>NUCLEOTIDE SEQUENCE [LARGE SCALE GENOMIC DNA]</scope>
    <source>
        <strain evidence="15">DSM 23317</strain>
    </source>
</reference>
<evidence type="ECO:0000256" key="8">
    <source>
        <dbReference type="ARBA" id="ARBA00023237"/>
    </source>
</evidence>
<gene>
    <name evidence="14" type="ORF">SAMN04488540_12413</name>
</gene>
<evidence type="ECO:0000256" key="10">
    <source>
        <dbReference type="ARBA" id="ARBA00093548"/>
    </source>
</evidence>
<evidence type="ECO:0000259" key="13">
    <source>
        <dbReference type="Pfam" id="PF17243"/>
    </source>
</evidence>
<evidence type="ECO:0000256" key="5">
    <source>
        <dbReference type="ARBA" id="ARBA00022692"/>
    </source>
</evidence>
<evidence type="ECO:0000313" key="14">
    <source>
        <dbReference type="EMBL" id="SDK27936.1"/>
    </source>
</evidence>
<evidence type="ECO:0000256" key="7">
    <source>
        <dbReference type="ARBA" id="ARBA00023136"/>
    </source>
</evidence>